<evidence type="ECO:0000313" key="2">
    <source>
        <dbReference type="Proteomes" id="UP000428260"/>
    </source>
</evidence>
<protein>
    <submittedName>
        <fullName evidence="1">Uncharacterized protein</fullName>
    </submittedName>
</protein>
<proteinExistence type="predicted"/>
<dbReference type="EMBL" id="CP046401">
    <property type="protein sequence ID" value="QGY46623.1"/>
    <property type="molecule type" value="Genomic_DNA"/>
</dbReference>
<sequence length="200" mass="23151">MKNLILILSFFPLIVYGQTGSETEIKMTTEYCSENPELQDILTFENIDYFKVKVTGKELKGKFFSLVVKELWDGQVSKTDTLINTAKKGGLFPIQSDTLAFKVTAKKMNSDKLKVFFRFPQFGNVRLFEATDSYDYSLRDIGTKMDIKIGQEFPAFAYILPYEKDGWKMWCAVDSSGKDVYSWGKEFGIEHYLIFEMKFE</sequence>
<organism evidence="1 2">
    <name type="scientific">Maribellus comscasis</name>
    <dbReference type="NCBI Taxonomy" id="2681766"/>
    <lineage>
        <taxon>Bacteria</taxon>
        <taxon>Pseudomonadati</taxon>
        <taxon>Bacteroidota</taxon>
        <taxon>Bacteroidia</taxon>
        <taxon>Marinilabiliales</taxon>
        <taxon>Prolixibacteraceae</taxon>
        <taxon>Maribellus</taxon>
    </lineage>
</organism>
<name>A0A6I6K4U6_9BACT</name>
<dbReference type="KEGG" id="mcos:GM418_24070"/>
<dbReference type="Proteomes" id="UP000428260">
    <property type="component" value="Chromosome"/>
</dbReference>
<reference evidence="1 2" key="1">
    <citation type="submission" date="2019-11" db="EMBL/GenBank/DDBJ databases">
        <authorList>
            <person name="Zheng R.K."/>
            <person name="Sun C.M."/>
        </authorList>
    </citation>
    <scope>NUCLEOTIDE SEQUENCE [LARGE SCALE GENOMIC DNA]</scope>
    <source>
        <strain evidence="1 2">WC007</strain>
    </source>
</reference>
<dbReference type="AlphaFoldDB" id="A0A6I6K4U6"/>
<gene>
    <name evidence="1" type="ORF">GM418_24070</name>
</gene>
<keyword evidence="2" id="KW-1185">Reference proteome</keyword>
<accession>A0A6I6K4U6</accession>
<dbReference type="RefSeq" id="WP_158869751.1">
    <property type="nucleotide sequence ID" value="NZ_CP046401.1"/>
</dbReference>
<evidence type="ECO:0000313" key="1">
    <source>
        <dbReference type="EMBL" id="QGY46623.1"/>
    </source>
</evidence>